<keyword evidence="14" id="KW-0472">Membrane</keyword>
<dbReference type="GO" id="GO:0008270">
    <property type="term" value="F:zinc ion binding"/>
    <property type="evidence" value="ECO:0007669"/>
    <property type="project" value="UniProtKB-KW"/>
</dbReference>
<keyword evidence="6" id="KW-0805">Transcription regulation</keyword>
<keyword evidence="9" id="KW-0804">Transcription</keyword>
<dbReference type="Gene3D" id="6.20.210.20">
    <property type="entry name" value="THAP domain"/>
    <property type="match status" value="1"/>
</dbReference>
<dbReference type="Proteomes" id="UP000007819">
    <property type="component" value="Chromosome A1"/>
</dbReference>
<dbReference type="PANTHER" id="PTHR46600">
    <property type="entry name" value="THAP DOMAIN-CONTAINING"/>
    <property type="match status" value="1"/>
</dbReference>
<comment type="subcellular location">
    <subcellularLocation>
        <location evidence="1">Nucleus</location>
        <location evidence="1">Nucleoplasm</location>
    </subcellularLocation>
</comment>
<dbReference type="GO" id="GO:0005654">
    <property type="term" value="C:nucleoplasm"/>
    <property type="evidence" value="ECO:0007669"/>
    <property type="project" value="UniProtKB-SubCell"/>
</dbReference>
<feature type="domain" description="THAP-type" evidence="15">
    <location>
        <begin position="1"/>
        <end position="82"/>
    </location>
</feature>
<comment type="similarity">
    <text evidence="2">Belongs to the THAP1 family.</text>
</comment>
<organism evidence="16 17">
    <name type="scientific">Acyrthosiphon pisum</name>
    <name type="common">Pea aphid</name>
    <dbReference type="NCBI Taxonomy" id="7029"/>
    <lineage>
        <taxon>Eukaryota</taxon>
        <taxon>Metazoa</taxon>
        <taxon>Ecdysozoa</taxon>
        <taxon>Arthropoda</taxon>
        <taxon>Hexapoda</taxon>
        <taxon>Insecta</taxon>
        <taxon>Pterygota</taxon>
        <taxon>Neoptera</taxon>
        <taxon>Paraneoptera</taxon>
        <taxon>Hemiptera</taxon>
        <taxon>Sternorrhyncha</taxon>
        <taxon>Aphidomorpha</taxon>
        <taxon>Aphidoidea</taxon>
        <taxon>Aphididae</taxon>
        <taxon>Macrosiphini</taxon>
        <taxon>Acyrthosiphon</taxon>
    </lineage>
</organism>
<evidence type="ECO:0000256" key="13">
    <source>
        <dbReference type="SAM" id="Coils"/>
    </source>
</evidence>
<dbReference type="InterPro" id="IPR038441">
    <property type="entry name" value="THAP_Znf_sf"/>
</dbReference>
<evidence type="ECO:0000256" key="14">
    <source>
        <dbReference type="SAM" id="Phobius"/>
    </source>
</evidence>
<dbReference type="KEGG" id="api:115033871"/>
<dbReference type="OrthoDB" id="6630755at2759"/>
<dbReference type="PROSITE" id="PS50950">
    <property type="entry name" value="ZF_THAP"/>
    <property type="match status" value="1"/>
</dbReference>
<dbReference type="GO" id="GO:0043565">
    <property type="term" value="F:sequence-specific DNA binding"/>
    <property type="evidence" value="ECO:0007669"/>
    <property type="project" value="InterPro"/>
</dbReference>
<evidence type="ECO:0000256" key="4">
    <source>
        <dbReference type="ARBA" id="ARBA00022771"/>
    </source>
</evidence>
<keyword evidence="11" id="KW-0131">Cell cycle</keyword>
<keyword evidence="14" id="KW-1133">Transmembrane helix</keyword>
<dbReference type="SUPFAM" id="SSF57716">
    <property type="entry name" value="Glucocorticoid receptor-like (DNA-binding domain)"/>
    <property type="match status" value="1"/>
</dbReference>
<accession>A0A8R2NNI6</accession>
<evidence type="ECO:0000259" key="15">
    <source>
        <dbReference type="PROSITE" id="PS50950"/>
    </source>
</evidence>
<keyword evidence="17" id="KW-1185">Reference proteome</keyword>
<dbReference type="PANTHER" id="PTHR46600:SF1">
    <property type="entry name" value="THAP DOMAIN-CONTAINING PROTEIN 1"/>
    <property type="match status" value="1"/>
</dbReference>
<dbReference type="SMART" id="SM00980">
    <property type="entry name" value="THAP"/>
    <property type="match status" value="1"/>
</dbReference>
<dbReference type="EnsemblMetazoa" id="XM_029488436.1">
    <property type="protein sequence ID" value="XP_029344296.1"/>
    <property type="gene ID" value="LOC115033871"/>
</dbReference>
<keyword evidence="14" id="KW-0812">Transmembrane</keyword>
<evidence type="ECO:0000256" key="11">
    <source>
        <dbReference type="ARBA" id="ARBA00023306"/>
    </source>
</evidence>
<keyword evidence="8 12" id="KW-0238">DNA-binding</keyword>
<dbReference type="InterPro" id="IPR006612">
    <property type="entry name" value="THAP_Znf"/>
</dbReference>
<feature type="coiled-coil region" evidence="13">
    <location>
        <begin position="250"/>
        <end position="277"/>
    </location>
</feature>
<sequence length="354" mass="40507">MNNKNKNACRFCLKTPAMHPGISLHSFPSDTKIRKLWLTACGIREEDFKHNLKLCSLHFEENCFKYNAVRRSLKPGSIPTKLSSRAKSFFVSGSFCNLSSANSMEIQPDDQVASTSSITKSLFESGSFFNLSSANSMEIQPDDQVASTSSIRKSLFESGSFCNLSSANSMEIQLDDQDASTSTNIEVSSTEVWNAQVSSCEAFNTEMTEDSYTITPKRKRRTYYIGDIKSPDLCTPRRAKVHFNNAKLKILKSRKRIKVLNQKVNRLKKKLSSMADLFAHLKSKNLITEEAHDTILVNTKHIFGRCIVMCLVYFYYYLIHHNLQYTIVYNVHKKKFKNFKLIILRITIIYNIYI</sequence>
<dbReference type="RefSeq" id="XP_029344296.1">
    <property type="nucleotide sequence ID" value="XM_029488436.1"/>
</dbReference>
<feature type="transmembrane region" description="Helical" evidence="14">
    <location>
        <begin position="302"/>
        <end position="318"/>
    </location>
</feature>
<keyword evidence="5" id="KW-0862">Zinc</keyword>
<evidence type="ECO:0000256" key="5">
    <source>
        <dbReference type="ARBA" id="ARBA00022833"/>
    </source>
</evidence>
<reference evidence="16" key="2">
    <citation type="submission" date="2022-06" db="UniProtKB">
        <authorList>
            <consortium name="EnsemblMetazoa"/>
        </authorList>
    </citation>
    <scope>IDENTIFICATION</scope>
</reference>
<evidence type="ECO:0000256" key="3">
    <source>
        <dbReference type="ARBA" id="ARBA00022723"/>
    </source>
</evidence>
<keyword evidence="4 12" id="KW-0863">Zinc-finger</keyword>
<dbReference type="SMART" id="SM00692">
    <property type="entry name" value="DM3"/>
    <property type="match status" value="1"/>
</dbReference>
<keyword evidence="7 13" id="KW-0175">Coiled coil</keyword>
<evidence type="ECO:0000256" key="7">
    <source>
        <dbReference type="ARBA" id="ARBA00023054"/>
    </source>
</evidence>
<evidence type="ECO:0000256" key="12">
    <source>
        <dbReference type="PROSITE-ProRule" id="PRU00309"/>
    </source>
</evidence>
<evidence type="ECO:0000256" key="1">
    <source>
        <dbReference type="ARBA" id="ARBA00004642"/>
    </source>
</evidence>
<evidence type="ECO:0000256" key="9">
    <source>
        <dbReference type="ARBA" id="ARBA00023163"/>
    </source>
</evidence>
<protein>
    <recommendedName>
        <fullName evidence="15">THAP-type domain-containing protein</fullName>
    </recommendedName>
</protein>
<evidence type="ECO:0000256" key="6">
    <source>
        <dbReference type="ARBA" id="ARBA00023015"/>
    </source>
</evidence>
<evidence type="ECO:0000256" key="8">
    <source>
        <dbReference type="ARBA" id="ARBA00023125"/>
    </source>
</evidence>
<name>A0A8R2NNI6_ACYPI</name>
<evidence type="ECO:0000313" key="17">
    <source>
        <dbReference type="Proteomes" id="UP000007819"/>
    </source>
</evidence>
<dbReference type="GeneID" id="115033871"/>
<proteinExistence type="inferred from homology"/>
<evidence type="ECO:0000313" key="16">
    <source>
        <dbReference type="EnsemblMetazoa" id="XP_029344296.1"/>
    </source>
</evidence>
<evidence type="ECO:0000256" key="2">
    <source>
        <dbReference type="ARBA" id="ARBA00006177"/>
    </source>
</evidence>
<dbReference type="Pfam" id="PF05485">
    <property type="entry name" value="THAP"/>
    <property type="match status" value="1"/>
</dbReference>
<keyword evidence="3" id="KW-0479">Metal-binding</keyword>
<dbReference type="InterPro" id="IPR026516">
    <property type="entry name" value="THAP1/10"/>
</dbReference>
<keyword evidence="10" id="KW-0539">Nucleus</keyword>
<evidence type="ECO:0000256" key="10">
    <source>
        <dbReference type="ARBA" id="ARBA00023242"/>
    </source>
</evidence>
<dbReference type="AlphaFoldDB" id="A0A8R2NNI6"/>
<reference evidence="17" key="1">
    <citation type="submission" date="2010-06" db="EMBL/GenBank/DDBJ databases">
        <authorList>
            <person name="Jiang H."/>
            <person name="Abraham K."/>
            <person name="Ali S."/>
            <person name="Alsbrooks S.L."/>
            <person name="Anim B.N."/>
            <person name="Anosike U.S."/>
            <person name="Attaway T."/>
            <person name="Bandaranaike D.P."/>
            <person name="Battles P.K."/>
            <person name="Bell S.N."/>
            <person name="Bell A.V."/>
            <person name="Beltran B."/>
            <person name="Bickham C."/>
            <person name="Bustamante Y."/>
            <person name="Caleb T."/>
            <person name="Canada A."/>
            <person name="Cardenas V."/>
            <person name="Carter K."/>
            <person name="Chacko J."/>
            <person name="Chandrabose M.N."/>
            <person name="Chavez D."/>
            <person name="Chavez A."/>
            <person name="Chen L."/>
            <person name="Chu H.-S."/>
            <person name="Claassen K.J."/>
            <person name="Cockrell R."/>
            <person name="Collins M."/>
            <person name="Cooper J.A."/>
            <person name="Cree A."/>
            <person name="Curry S.M."/>
            <person name="Da Y."/>
            <person name="Dao M.D."/>
            <person name="Das B."/>
            <person name="Davila M.-L."/>
            <person name="Davy-Carroll L."/>
            <person name="Denson S."/>
            <person name="Dinh H."/>
            <person name="Ebong V.E."/>
            <person name="Edwards J.R."/>
            <person name="Egan A."/>
            <person name="El-Daye J."/>
            <person name="Escobedo L."/>
            <person name="Fernandez S."/>
            <person name="Fernando P.R."/>
            <person name="Flagg N."/>
            <person name="Forbes L.D."/>
            <person name="Fowler R.G."/>
            <person name="Fu Q."/>
            <person name="Gabisi R.A."/>
            <person name="Ganer J."/>
            <person name="Garbino Pronczuk A."/>
            <person name="Garcia R.M."/>
            <person name="Garner T."/>
            <person name="Garrett T.E."/>
            <person name="Gonzalez D.A."/>
            <person name="Hamid H."/>
            <person name="Hawkins E.S."/>
            <person name="Hirani K."/>
            <person name="Hogues M.E."/>
            <person name="Hollins B."/>
            <person name="Hsiao C.-H."/>
            <person name="Jabil R."/>
            <person name="James M.L."/>
            <person name="Jhangiani S.N."/>
            <person name="Johnson B."/>
            <person name="Johnson Q."/>
            <person name="Joshi V."/>
            <person name="Kalu J.B."/>
            <person name="Kam C."/>
            <person name="Kashfia A."/>
            <person name="Keebler J."/>
            <person name="Kisamo H."/>
            <person name="Kovar C.L."/>
            <person name="Lago L.A."/>
            <person name="Lai C.-Y."/>
            <person name="Laidlaw J."/>
            <person name="Lara F."/>
            <person name="Le T.-K."/>
            <person name="Lee S.L."/>
            <person name="Legall F.H."/>
            <person name="Lemon S.J."/>
            <person name="Lewis L.R."/>
            <person name="Li B."/>
            <person name="Liu Y."/>
            <person name="Liu Y.-S."/>
            <person name="Lopez J."/>
            <person name="Lozado R.J."/>
            <person name="Lu J."/>
            <person name="Madu R.C."/>
            <person name="Maheshwari M."/>
            <person name="Maheshwari R."/>
            <person name="Malloy K."/>
            <person name="Martinez E."/>
            <person name="Mathew T."/>
            <person name="Mercado I.C."/>
            <person name="Mercado C."/>
            <person name="Meyer B."/>
            <person name="Montgomery K."/>
            <person name="Morgan M.B."/>
            <person name="Munidasa M."/>
            <person name="Nazareth L.V."/>
            <person name="Nelson J."/>
            <person name="Ng B.M."/>
            <person name="Nguyen N.B."/>
            <person name="Nguyen P.Q."/>
            <person name="Nguyen T."/>
            <person name="Obregon M."/>
            <person name="Okwuonu G.O."/>
            <person name="Onwere C.G."/>
            <person name="Orozco G."/>
            <person name="Parra A."/>
            <person name="Patel S."/>
            <person name="Patil S."/>
            <person name="Perez A."/>
            <person name="Perez Y."/>
            <person name="Pham C."/>
            <person name="Primus E.L."/>
            <person name="Pu L.-L."/>
            <person name="Puazo M."/>
            <person name="Qin X."/>
            <person name="Quiroz J.B."/>
            <person name="Reese J."/>
            <person name="Richards S."/>
            <person name="Rives C.M."/>
            <person name="Robberts R."/>
            <person name="Ruiz S.J."/>
            <person name="Ruiz M.J."/>
            <person name="Santibanez J."/>
            <person name="Schneider B.W."/>
            <person name="Sisson I."/>
            <person name="Smith M."/>
            <person name="Sodergren E."/>
            <person name="Song X.-Z."/>
            <person name="Song B.B."/>
            <person name="Summersgill H."/>
            <person name="Thelus R."/>
            <person name="Thornton R.D."/>
            <person name="Trejos Z.Y."/>
            <person name="Usmani K."/>
            <person name="Vattathil S."/>
            <person name="Villasana D."/>
            <person name="Walker D.L."/>
            <person name="Wang S."/>
            <person name="Wang K."/>
            <person name="White C.S."/>
            <person name="Williams A.C."/>
            <person name="Williamson J."/>
            <person name="Wilson K."/>
            <person name="Woghiren I.O."/>
            <person name="Woodworth J.R."/>
            <person name="Worley K.C."/>
            <person name="Wright R.A."/>
            <person name="Wu W."/>
            <person name="Young L."/>
            <person name="Zhang L."/>
            <person name="Zhang J."/>
            <person name="Zhu Y."/>
            <person name="Muzny D.M."/>
            <person name="Weinstock G."/>
            <person name="Gibbs R.A."/>
        </authorList>
    </citation>
    <scope>NUCLEOTIDE SEQUENCE [LARGE SCALE GENOMIC DNA]</scope>
    <source>
        <strain evidence="17">LSR1</strain>
    </source>
</reference>